<dbReference type="GO" id="GO:0005874">
    <property type="term" value="C:microtubule"/>
    <property type="evidence" value="ECO:0007669"/>
    <property type="project" value="InterPro"/>
</dbReference>
<dbReference type="Pfam" id="PF25281">
    <property type="entry name" value="MBL_MAP1B"/>
    <property type="match status" value="3"/>
</dbReference>
<dbReference type="GO" id="GO:0043025">
    <property type="term" value="C:neuronal cell body"/>
    <property type="evidence" value="ECO:0007669"/>
    <property type="project" value="TreeGrafter"/>
</dbReference>
<feature type="domain" description="Microtubule-associated protein 1A/B/S-like MBL-like" evidence="2">
    <location>
        <begin position="9"/>
        <end position="111"/>
    </location>
</feature>
<reference evidence="3" key="1">
    <citation type="journal article" date="2023" name="Science">
        <title>Genome structures resolve the early diversification of teleost fishes.</title>
        <authorList>
            <person name="Parey E."/>
            <person name="Louis A."/>
            <person name="Montfort J."/>
            <person name="Bouchez O."/>
            <person name="Roques C."/>
            <person name="Iampietro C."/>
            <person name="Lluch J."/>
            <person name="Castinel A."/>
            <person name="Donnadieu C."/>
            <person name="Desvignes T."/>
            <person name="Floi Bucao C."/>
            <person name="Jouanno E."/>
            <person name="Wen M."/>
            <person name="Mejri S."/>
            <person name="Dirks R."/>
            <person name="Jansen H."/>
            <person name="Henkel C."/>
            <person name="Chen W.J."/>
            <person name="Zahm M."/>
            <person name="Cabau C."/>
            <person name="Klopp C."/>
            <person name="Thompson A.W."/>
            <person name="Robinson-Rechavi M."/>
            <person name="Braasch I."/>
            <person name="Lecointre G."/>
            <person name="Bobe J."/>
            <person name="Postlethwait J.H."/>
            <person name="Berthelot C."/>
            <person name="Roest Crollius H."/>
            <person name="Guiguen Y."/>
        </authorList>
    </citation>
    <scope>NUCLEOTIDE SEQUENCE</scope>
    <source>
        <strain evidence="3">NC1722</strain>
    </source>
</reference>
<dbReference type="GO" id="GO:0000226">
    <property type="term" value="P:microtubule cytoskeleton organization"/>
    <property type="evidence" value="ECO:0007669"/>
    <property type="project" value="InterPro"/>
</dbReference>
<feature type="compositionally biased region" description="Basic residues" evidence="1">
    <location>
        <begin position="299"/>
        <end position="309"/>
    </location>
</feature>
<name>A0AAD7W399_9TELE</name>
<proteinExistence type="predicted"/>
<sequence length="309" mass="32690">MEAPQDSAPSPFELLEPPGSAGFLRLSRPCCYVFPAGAGGGGSAFFAVDGFSMLVDGGADARPCFWRLLRRLDRVDALMLTHAGPGSLTGVASLLRRKVAELEEKEERAGAGGGAQTSGSSLPRSAWSPDEGDLTALILRCLERLAIAPEPLSRTPGPHAQPITLFRKMGVGQLELYVLSPGRGGPASVCALLVWRPARLWDRPVRVLFPGRAPQGTVLEGLERLKHLDFLRRAPARPEQPAPNPHGPGARQGGRRERATGGRGGAGLGAGPGAGGAGPGAETPSPKRTGPRTGWRWRNLLKPRNQRKI</sequence>
<gene>
    <name evidence="3" type="ORF">AAFF_G00251170</name>
</gene>
<dbReference type="PANTHER" id="PTHR13843">
    <property type="entry name" value="MICROTUBULE-ASSOCIATED PROTEIN"/>
    <property type="match status" value="1"/>
</dbReference>
<dbReference type="AlphaFoldDB" id="A0AAD7W399"/>
<dbReference type="GO" id="GO:0007409">
    <property type="term" value="P:axonogenesis"/>
    <property type="evidence" value="ECO:0007669"/>
    <property type="project" value="TreeGrafter"/>
</dbReference>
<dbReference type="EMBL" id="JAINUG010000339">
    <property type="protein sequence ID" value="KAJ8377798.1"/>
    <property type="molecule type" value="Genomic_DNA"/>
</dbReference>
<dbReference type="GO" id="GO:0030425">
    <property type="term" value="C:dendrite"/>
    <property type="evidence" value="ECO:0007669"/>
    <property type="project" value="TreeGrafter"/>
</dbReference>
<feature type="domain" description="Microtubule-associated protein 1A/B/S-like MBL-like" evidence="2">
    <location>
        <begin position="187"/>
        <end position="235"/>
    </location>
</feature>
<feature type="region of interest" description="Disordered" evidence="1">
    <location>
        <begin position="234"/>
        <end position="309"/>
    </location>
</feature>
<comment type="caution">
    <text evidence="3">The sequence shown here is derived from an EMBL/GenBank/DDBJ whole genome shotgun (WGS) entry which is preliminary data.</text>
</comment>
<dbReference type="PANTHER" id="PTHR13843:SF12">
    <property type="entry name" value="ATPASE F1_V1_A1 COMPLEX ALPHA_BETA SUBUNIT NUCLEOTIDE-BINDING DOMAIN-CONTAINING PROTEIN"/>
    <property type="match status" value="1"/>
</dbReference>
<evidence type="ECO:0000259" key="2">
    <source>
        <dbReference type="Pfam" id="PF25281"/>
    </source>
</evidence>
<dbReference type="InterPro" id="IPR057480">
    <property type="entry name" value="MAP1A/B/S-like_MBL"/>
</dbReference>
<dbReference type="GO" id="GO:0045202">
    <property type="term" value="C:synapse"/>
    <property type="evidence" value="ECO:0007669"/>
    <property type="project" value="TreeGrafter"/>
</dbReference>
<accession>A0AAD7W399</accession>
<dbReference type="GO" id="GO:0005875">
    <property type="term" value="C:microtubule associated complex"/>
    <property type="evidence" value="ECO:0007669"/>
    <property type="project" value="TreeGrafter"/>
</dbReference>
<dbReference type="GO" id="GO:0003779">
    <property type="term" value="F:actin binding"/>
    <property type="evidence" value="ECO:0007669"/>
    <property type="project" value="TreeGrafter"/>
</dbReference>
<dbReference type="Proteomes" id="UP001221898">
    <property type="component" value="Unassembled WGS sequence"/>
</dbReference>
<evidence type="ECO:0000313" key="4">
    <source>
        <dbReference type="Proteomes" id="UP001221898"/>
    </source>
</evidence>
<dbReference type="GO" id="GO:0016358">
    <property type="term" value="P:dendrite development"/>
    <property type="evidence" value="ECO:0007669"/>
    <property type="project" value="TreeGrafter"/>
</dbReference>
<dbReference type="GO" id="GO:0005829">
    <property type="term" value="C:cytosol"/>
    <property type="evidence" value="ECO:0007669"/>
    <property type="project" value="TreeGrafter"/>
</dbReference>
<keyword evidence="4" id="KW-1185">Reference proteome</keyword>
<feature type="domain" description="Microtubule-associated protein 1A/B/S-like MBL-like" evidence="2">
    <location>
        <begin position="133"/>
        <end position="183"/>
    </location>
</feature>
<feature type="region of interest" description="Disordered" evidence="1">
    <location>
        <begin position="104"/>
        <end position="128"/>
    </location>
</feature>
<dbReference type="GO" id="GO:0031114">
    <property type="term" value="P:regulation of microtubule depolymerization"/>
    <property type="evidence" value="ECO:0007669"/>
    <property type="project" value="TreeGrafter"/>
</dbReference>
<organism evidence="3 4">
    <name type="scientific">Aldrovandia affinis</name>
    <dbReference type="NCBI Taxonomy" id="143900"/>
    <lineage>
        <taxon>Eukaryota</taxon>
        <taxon>Metazoa</taxon>
        <taxon>Chordata</taxon>
        <taxon>Craniata</taxon>
        <taxon>Vertebrata</taxon>
        <taxon>Euteleostomi</taxon>
        <taxon>Actinopterygii</taxon>
        <taxon>Neopterygii</taxon>
        <taxon>Teleostei</taxon>
        <taxon>Notacanthiformes</taxon>
        <taxon>Halosauridae</taxon>
        <taxon>Aldrovandia</taxon>
    </lineage>
</organism>
<feature type="compositionally biased region" description="Gly residues" evidence="1">
    <location>
        <begin position="261"/>
        <end position="279"/>
    </location>
</feature>
<protein>
    <recommendedName>
        <fullName evidence="2">Microtubule-associated protein 1A/B/S-like MBL-like domain-containing protein</fullName>
    </recommendedName>
</protein>
<dbReference type="GO" id="GO:0008017">
    <property type="term" value="F:microtubule binding"/>
    <property type="evidence" value="ECO:0007669"/>
    <property type="project" value="InterPro"/>
</dbReference>
<evidence type="ECO:0000256" key="1">
    <source>
        <dbReference type="SAM" id="MobiDB-lite"/>
    </source>
</evidence>
<evidence type="ECO:0000313" key="3">
    <source>
        <dbReference type="EMBL" id="KAJ8377798.1"/>
    </source>
</evidence>
<dbReference type="InterPro" id="IPR026074">
    <property type="entry name" value="MAP1"/>
</dbReference>